<dbReference type="EMBL" id="JACHMN010000001">
    <property type="protein sequence ID" value="MBB5867418.1"/>
    <property type="molecule type" value="Genomic_DNA"/>
</dbReference>
<reference evidence="3 4" key="1">
    <citation type="submission" date="2020-08" db="EMBL/GenBank/DDBJ databases">
        <title>Sequencing the genomes of 1000 actinobacteria strains.</title>
        <authorList>
            <person name="Klenk H.-P."/>
        </authorList>
    </citation>
    <scope>NUCLEOTIDE SEQUENCE [LARGE SCALE GENOMIC DNA]</scope>
    <source>
        <strain evidence="3 4">DSM 45362</strain>
    </source>
</reference>
<proteinExistence type="inferred from homology"/>
<dbReference type="AlphaFoldDB" id="A0A841BJB4"/>
<keyword evidence="2" id="KW-0560">Oxidoreductase</keyword>
<evidence type="ECO:0000313" key="4">
    <source>
        <dbReference type="Proteomes" id="UP000587527"/>
    </source>
</evidence>
<organism evidence="3 4">
    <name type="scientific">Allocatelliglobosispora scoriae</name>
    <dbReference type="NCBI Taxonomy" id="643052"/>
    <lineage>
        <taxon>Bacteria</taxon>
        <taxon>Bacillati</taxon>
        <taxon>Actinomycetota</taxon>
        <taxon>Actinomycetes</taxon>
        <taxon>Micromonosporales</taxon>
        <taxon>Micromonosporaceae</taxon>
        <taxon>Allocatelliglobosispora</taxon>
    </lineage>
</organism>
<dbReference type="InterPro" id="IPR036291">
    <property type="entry name" value="NAD(P)-bd_dom_sf"/>
</dbReference>
<dbReference type="GO" id="GO:0016491">
    <property type="term" value="F:oxidoreductase activity"/>
    <property type="evidence" value="ECO:0007669"/>
    <property type="project" value="UniProtKB-KW"/>
</dbReference>
<name>A0A841BJB4_9ACTN</name>
<dbReference type="Gene3D" id="3.40.50.720">
    <property type="entry name" value="NAD(P)-binding Rossmann-like Domain"/>
    <property type="match status" value="1"/>
</dbReference>
<evidence type="ECO:0000256" key="1">
    <source>
        <dbReference type="ARBA" id="ARBA00006484"/>
    </source>
</evidence>
<dbReference type="RefSeq" id="WP_184832106.1">
    <property type="nucleotide sequence ID" value="NZ_JACHMN010000001.1"/>
</dbReference>
<protein>
    <submittedName>
        <fullName evidence="3">NAD(P)-dependent dehydrogenase (Short-subunit alcohol dehydrogenase family)</fullName>
    </submittedName>
</protein>
<gene>
    <name evidence="3" type="ORF">F4553_000797</name>
</gene>
<accession>A0A841BJB4</accession>
<sequence>MTTEQQRPIGTPFTAASTADDVLAGLDLTGKHVIITGGAGGLGLEATRALSRAGASVTVAARDPERAAATLAGIHRVEISQLDLLDPASIGAFADRYLESGHPLHILINSAGNTFGKHTLDARGYEAGFAAFHLGHFQLTLALHAALQAAHGARIVNVSSGAHRTSDIRWDDLHFEQGYNGNLAYGQTKTAGVLFAVELDRRWAGDGIRAFSVHPGISVASNLAHMEQGTFSMQQLRAMGLIDDEGQPIIHPEHEKKTPQQAAATIVFGATSPLLDGIGGVYLKNSDVAPLDPTPWGPTPVGEKPVILSDAAPHALDPTSARRLWELSEDLLNN</sequence>
<dbReference type="InterPro" id="IPR002347">
    <property type="entry name" value="SDR_fam"/>
</dbReference>
<keyword evidence="4" id="KW-1185">Reference proteome</keyword>
<evidence type="ECO:0000313" key="3">
    <source>
        <dbReference type="EMBL" id="MBB5867418.1"/>
    </source>
</evidence>
<dbReference type="PANTHER" id="PTHR24320">
    <property type="entry name" value="RETINOL DEHYDROGENASE"/>
    <property type="match status" value="1"/>
</dbReference>
<comment type="similarity">
    <text evidence="1">Belongs to the short-chain dehydrogenases/reductases (SDR) family.</text>
</comment>
<evidence type="ECO:0000256" key="2">
    <source>
        <dbReference type="ARBA" id="ARBA00023002"/>
    </source>
</evidence>
<dbReference type="PANTHER" id="PTHR24320:SF148">
    <property type="entry name" value="NAD(P)-BINDING ROSSMANN-FOLD SUPERFAMILY PROTEIN"/>
    <property type="match status" value="1"/>
</dbReference>
<dbReference type="Proteomes" id="UP000587527">
    <property type="component" value="Unassembled WGS sequence"/>
</dbReference>
<dbReference type="PRINTS" id="PR00081">
    <property type="entry name" value="GDHRDH"/>
</dbReference>
<dbReference type="Pfam" id="PF00106">
    <property type="entry name" value="adh_short"/>
    <property type="match status" value="1"/>
</dbReference>
<comment type="caution">
    <text evidence="3">The sequence shown here is derived from an EMBL/GenBank/DDBJ whole genome shotgun (WGS) entry which is preliminary data.</text>
</comment>
<dbReference type="SUPFAM" id="SSF51735">
    <property type="entry name" value="NAD(P)-binding Rossmann-fold domains"/>
    <property type="match status" value="1"/>
</dbReference>